<feature type="region of interest" description="Disordered" evidence="1">
    <location>
        <begin position="190"/>
        <end position="219"/>
    </location>
</feature>
<organism evidence="2 3">
    <name type="scientific">Microbacterium protaetiae</name>
    <dbReference type="NCBI Taxonomy" id="2509458"/>
    <lineage>
        <taxon>Bacteria</taxon>
        <taxon>Bacillati</taxon>
        <taxon>Actinomycetota</taxon>
        <taxon>Actinomycetes</taxon>
        <taxon>Micrococcales</taxon>
        <taxon>Microbacteriaceae</taxon>
        <taxon>Microbacterium</taxon>
    </lineage>
</organism>
<dbReference type="Gene3D" id="2.40.420.20">
    <property type="match status" value="1"/>
</dbReference>
<evidence type="ECO:0000256" key="1">
    <source>
        <dbReference type="SAM" id="MobiDB-lite"/>
    </source>
</evidence>
<evidence type="ECO:0008006" key="4">
    <source>
        <dbReference type="Google" id="ProtNLM"/>
    </source>
</evidence>
<sequence length="436" mass="42739">MTAESRTAPRRRVARWVVTALAALLAVALIGGGWFAATLFTSPAQRAAAASAPSAVPVVVSVEQGDLIDTRTLSGSIRPIASFEAALTAPADAHRAVVTTVEAVSGTKVVVGNVVATVNGSPVFALESPFPFYRDMGVGDSGIDVSALQRSLVSLGLLSQADGQFGQATASAVAQLFTRAGFTAPMREASVGEAASDGATSDDASSTDDDSTKTAAKKPAKTVYLPVSSTLTAPSLPAAVSSAPAVGTDVGAGAEFELTAKTFAIFVTLPDSLPDGLPAGTKVTVSGAGLDDAPATVFGAASSAVGDAGKGDAGSAGGVDAGSADADTGAADASAGSDGAAAAEVRIDLNGALHLTQKQSGQSVTVTATVRKIASDALIVPVTAVADADAAHGYVIIADGAAAGTRVAVSIIGEIDGRVALAPGEGLKAGDRVRVG</sequence>
<reference evidence="2 3" key="1">
    <citation type="submission" date="2019-01" db="EMBL/GenBank/DDBJ databases">
        <title>Genome sequencing of strain DFW100M-13.</title>
        <authorList>
            <person name="Heo J."/>
            <person name="Kim S.-J."/>
            <person name="Kim J.-S."/>
            <person name="Hong S.-B."/>
            <person name="Kwon S.-W."/>
        </authorList>
    </citation>
    <scope>NUCLEOTIDE SEQUENCE [LARGE SCALE GENOMIC DNA]</scope>
    <source>
        <strain evidence="2 3">DFW100M-13</strain>
    </source>
</reference>
<evidence type="ECO:0000313" key="3">
    <source>
        <dbReference type="Proteomes" id="UP000293995"/>
    </source>
</evidence>
<proteinExistence type="predicted"/>
<dbReference type="Proteomes" id="UP000293995">
    <property type="component" value="Chromosome"/>
</dbReference>
<dbReference type="KEGG" id="mprt:ET475_09400"/>
<dbReference type="InterPro" id="IPR036366">
    <property type="entry name" value="PGBDSf"/>
</dbReference>
<dbReference type="RefSeq" id="WP_129389058.1">
    <property type="nucleotide sequence ID" value="NZ_CP035494.1"/>
</dbReference>
<dbReference type="Gene3D" id="1.10.101.10">
    <property type="entry name" value="PGBD-like superfamily/PGBD"/>
    <property type="match status" value="1"/>
</dbReference>
<dbReference type="AlphaFoldDB" id="A0A4P6ED60"/>
<feature type="region of interest" description="Disordered" evidence="1">
    <location>
        <begin position="307"/>
        <end position="335"/>
    </location>
</feature>
<feature type="compositionally biased region" description="Gly residues" evidence="1">
    <location>
        <begin position="311"/>
        <end position="320"/>
    </location>
</feature>
<feature type="compositionally biased region" description="Low complexity" evidence="1">
    <location>
        <begin position="321"/>
        <end position="335"/>
    </location>
</feature>
<gene>
    <name evidence="2" type="ORF">ET475_09400</name>
</gene>
<name>A0A4P6ED60_9MICO</name>
<accession>A0A4P6ED60</accession>
<keyword evidence="3" id="KW-1185">Reference proteome</keyword>
<feature type="compositionally biased region" description="Low complexity" evidence="1">
    <location>
        <begin position="194"/>
        <end position="204"/>
    </location>
</feature>
<dbReference type="EMBL" id="CP035494">
    <property type="protein sequence ID" value="QAY60182.1"/>
    <property type="molecule type" value="Genomic_DNA"/>
</dbReference>
<dbReference type="OrthoDB" id="3268648at2"/>
<protein>
    <recommendedName>
        <fullName evidence="4">Peptidoglycan-binding protein</fullName>
    </recommendedName>
</protein>
<evidence type="ECO:0000313" key="2">
    <source>
        <dbReference type="EMBL" id="QAY60182.1"/>
    </source>
</evidence>